<proteinExistence type="predicted"/>
<dbReference type="EMBL" id="HBUE01040027">
    <property type="protein sequence ID" value="CAG6460276.1"/>
    <property type="molecule type" value="Transcribed_RNA"/>
</dbReference>
<evidence type="ECO:0000313" key="1">
    <source>
        <dbReference type="EMBL" id="CAG6586136.1"/>
    </source>
</evidence>
<sequence>MMLYNPGCSVKFTKTKYTNHYSSILLTFLFNLTFAKSYSYSFYKHFTKIFPESILVRRERNGAHAIYIIDTCYLSFHRTCVATKCCQFISFEHNLKVVMATFVKWLSFHLVCACVGY</sequence>
<name>A0A8D8KAH7_CULPI</name>
<protein>
    <submittedName>
        <fullName evidence="1">(northern house mosquito) hypothetical protein</fullName>
    </submittedName>
</protein>
<dbReference type="AlphaFoldDB" id="A0A8D8KAH7"/>
<dbReference type="EMBL" id="HBUE01210375">
    <property type="protein sequence ID" value="CAG6534235.1"/>
    <property type="molecule type" value="Transcribed_RNA"/>
</dbReference>
<reference evidence="1" key="1">
    <citation type="submission" date="2021-05" db="EMBL/GenBank/DDBJ databases">
        <authorList>
            <person name="Alioto T."/>
            <person name="Alioto T."/>
            <person name="Gomez Garrido J."/>
        </authorList>
    </citation>
    <scope>NUCLEOTIDE SEQUENCE</scope>
</reference>
<accession>A0A8D8KAH7</accession>
<organism evidence="1">
    <name type="scientific">Culex pipiens</name>
    <name type="common">House mosquito</name>
    <dbReference type="NCBI Taxonomy" id="7175"/>
    <lineage>
        <taxon>Eukaryota</taxon>
        <taxon>Metazoa</taxon>
        <taxon>Ecdysozoa</taxon>
        <taxon>Arthropoda</taxon>
        <taxon>Hexapoda</taxon>
        <taxon>Insecta</taxon>
        <taxon>Pterygota</taxon>
        <taxon>Neoptera</taxon>
        <taxon>Endopterygota</taxon>
        <taxon>Diptera</taxon>
        <taxon>Nematocera</taxon>
        <taxon>Culicoidea</taxon>
        <taxon>Culicidae</taxon>
        <taxon>Culicinae</taxon>
        <taxon>Culicini</taxon>
        <taxon>Culex</taxon>
        <taxon>Culex</taxon>
    </lineage>
</organism>
<dbReference type="EMBL" id="HBUE01316780">
    <property type="protein sequence ID" value="CAG6586136.1"/>
    <property type="molecule type" value="Transcribed_RNA"/>
</dbReference>